<keyword evidence="2" id="KW-0597">Phosphoprotein</keyword>
<dbReference type="PROSITE" id="PS50110">
    <property type="entry name" value="RESPONSE_REGULATORY"/>
    <property type="match status" value="1"/>
</dbReference>
<dbReference type="Gene3D" id="3.40.50.2300">
    <property type="match status" value="1"/>
</dbReference>
<keyword evidence="1 5" id="KW-0378">Hydrolase</keyword>
<dbReference type="Gene3D" id="3.60.40.10">
    <property type="entry name" value="PPM-type phosphatase domain"/>
    <property type="match status" value="1"/>
</dbReference>
<evidence type="ECO:0000313" key="6">
    <source>
        <dbReference type="Proteomes" id="UP001597389"/>
    </source>
</evidence>
<comment type="caution">
    <text evidence="5">The sequence shown here is derived from an EMBL/GenBank/DDBJ whole genome shotgun (WGS) entry which is preliminary data.</text>
</comment>
<protein>
    <submittedName>
        <fullName evidence="5">PP2C family protein-serine/threonine phosphatase</fullName>
        <ecNumber evidence="5">3.1.3.16</ecNumber>
    </submittedName>
</protein>
<dbReference type="EMBL" id="JBHUJB010000028">
    <property type="protein sequence ID" value="MFD2158611.1"/>
    <property type="molecule type" value="Genomic_DNA"/>
</dbReference>
<dbReference type="InterPro" id="IPR052016">
    <property type="entry name" value="Bact_Sigma-Reg"/>
</dbReference>
<dbReference type="Proteomes" id="UP001597389">
    <property type="component" value="Unassembled WGS sequence"/>
</dbReference>
<dbReference type="InterPro" id="IPR011006">
    <property type="entry name" value="CheY-like_superfamily"/>
</dbReference>
<feature type="coiled-coil region" evidence="3">
    <location>
        <begin position="127"/>
        <end position="154"/>
    </location>
</feature>
<dbReference type="RefSeq" id="WP_377086780.1">
    <property type="nucleotide sequence ID" value="NZ_JBHSJL010000014.1"/>
</dbReference>
<keyword evidence="6" id="KW-1185">Reference proteome</keyword>
<feature type="domain" description="Response regulatory" evidence="4">
    <location>
        <begin position="5"/>
        <end position="121"/>
    </location>
</feature>
<evidence type="ECO:0000259" key="4">
    <source>
        <dbReference type="PROSITE" id="PS50110"/>
    </source>
</evidence>
<evidence type="ECO:0000313" key="5">
    <source>
        <dbReference type="EMBL" id="MFD2158611.1"/>
    </source>
</evidence>
<dbReference type="InterPro" id="IPR001789">
    <property type="entry name" value="Sig_transdc_resp-reg_receiver"/>
</dbReference>
<feature type="modified residue" description="4-aspartylphosphate" evidence="2">
    <location>
        <position position="54"/>
    </location>
</feature>
<dbReference type="Pfam" id="PF00072">
    <property type="entry name" value="Response_reg"/>
    <property type="match status" value="1"/>
</dbReference>
<sequence length="383" mass="42599">MIIGNILVVDDDFGTREIIKHNVIEQGHQATAVEDGEKAIELLKSRAFDLVLLDVLMPGLDGHEVLRRLKADHLLRHIPVVMISGLDDIKSVVTCIEIGAEDFLTKPFDPTLLRARINSCLEKKTLRDKEQEHLAAIEAVKKRLEKELSEASHYVRSILPQPLNTADLKVDWRYIPSNELGGDTFGYQQIDPDHFALYLLDVCGHGVGPSLLSVSVLNAIASEELSNTDFTKPSQVLSKLNNAFPMEKQNDMFFSIWYGVLHLPSMTLEYAGGGHPPALLHTPEHPLTELQSSGPIIGIDADSEYHTQKQQLLPGSKIYLYSDGVYEHQQHDGTTVDFDSFKSILGNAALNPTTLEILESWARETHAAPTLEDDFSIIELSLP</sequence>
<proteinExistence type="predicted"/>
<dbReference type="InterPro" id="IPR036457">
    <property type="entry name" value="PPM-type-like_dom_sf"/>
</dbReference>
<dbReference type="GO" id="GO:0004722">
    <property type="term" value="F:protein serine/threonine phosphatase activity"/>
    <property type="evidence" value="ECO:0007669"/>
    <property type="project" value="UniProtKB-EC"/>
</dbReference>
<dbReference type="PANTHER" id="PTHR43156:SF2">
    <property type="entry name" value="STAGE II SPORULATION PROTEIN E"/>
    <property type="match status" value="1"/>
</dbReference>
<dbReference type="PANTHER" id="PTHR43156">
    <property type="entry name" value="STAGE II SPORULATION PROTEIN E-RELATED"/>
    <property type="match status" value="1"/>
</dbReference>
<reference evidence="6" key="1">
    <citation type="journal article" date="2019" name="Int. J. Syst. Evol. Microbiol.">
        <title>The Global Catalogue of Microorganisms (GCM) 10K type strain sequencing project: providing services to taxonomists for standard genome sequencing and annotation.</title>
        <authorList>
            <consortium name="The Broad Institute Genomics Platform"/>
            <consortium name="The Broad Institute Genome Sequencing Center for Infectious Disease"/>
            <person name="Wu L."/>
            <person name="Ma J."/>
        </authorList>
    </citation>
    <scope>NUCLEOTIDE SEQUENCE [LARGE SCALE GENOMIC DNA]</scope>
    <source>
        <strain evidence="6">CCUG 57942</strain>
    </source>
</reference>
<gene>
    <name evidence="5" type="ORF">ACFSW8_06855</name>
</gene>
<keyword evidence="3" id="KW-0175">Coiled coil</keyword>
<evidence type="ECO:0000256" key="1">
    <source>
        <dbReference type="ARBA" id="ARBA00022801"/>
    </source>
</evidence>
<dbReference type="Pfam" id="PF07228">
    <property type="entry name" value="SpoIIE"/>
    <property type="match status" value="1"/>
</dbReference>
<name>A0ABW4ZAM4_9BACT</name>
<organism evidence="5 6">
    <name type="scientific">Rubritalea tangerina</name>
    <dbReference type="NCBI Taxonomy" id="430798"/>
    <lineage>
        <taxon>Bacteria</taxon>
        <taxon>Pseudomonadati</taxon>
        <taxon>Verrucomicrobiota</taxon>
        <taxon>Verrucomicrobiia</taxon>
        <taxon>Verrucomicrobiales</taxon>
        <taxon>Rubritaleaceae</taxon>
        <taxon>Rubritalea</taxon>
    </lineage>
</organism>
<dbReference type="SMART" id="SM00331">
    <property type="entry name" value="PP2C_SIG"/>
    <property type="match status" value="1"/>
</dbReference>
<evidence type="ECO:0000256" key="2">
    <source>
        <dbReference type="PROSITE-ProRule" id="PRU00169"/>
    </source>
</evidence>
<dbReference type="InterPro" id="IPR001932">
    <property type="entry name" value="PPM-type_phosphatase-like_dom"/>
</dbReference>
<evidence type="ECO:0000256" key="3">
    <source>
        <dbReference type="SAM" id="Coils"/>
    </source>
</evidence>
<dbReference type="SMART" id="SM00448">
    <property type="entry name" value="REC"/>
    <property type="match status" value="1"/>
</dbReference>
<accession>A0ABW4ZAM4</accession>
<dbReference type="SUPFAM" id="SSF52172">
    <property type="entry name" value="CheY-like"/>
    <property type="match status" value="1"/>
</dbReference>
<dbReference type="EC" id="3.1.3.16" evidence="5"/>